<dbReference type="AlphaFoldDB" id="A0AA41R0L9"/>
<dbReference type="PRINTS" id="PR00081">
    <property type="entry name" value="GDHRDH"/>
</dbReference>
<dbReference type="PRINTS" id="PR00080">
    <property type="entry name" value="SDRFAMILY"/>
</dbReference>
<dbReference type="RefSeq" id="WP_246903760.1">
    <property type="nucleotide sequence ID" value="NZ_JALJRB010000004.1"/>
</dbReference>
<dbReference type="PANTHER" id="PTHR43943">
    <property type="entry name" value="DEHYDROGENASE/REDUCTASE (SDR FAMILY) MEMBER 4"/>
    <property type="match status" value="1"/>
</dbReference>
<evidence type="ECO:0000313" key="3">
    <source>
        <dbReference type="EMBL" id="MCJ8500029.1"/>
    </source>
</evidence>
<dbReference type="EC" id="1.1.1.47" evidence="3"/>
<dbReference type="PANTHER" id="PTHR43943:SF2">
    <property type="entry name" value="DEHYDROGENASE_REDUCTASE 4"/>
    <property type="match status" value="1"/>
</dbReference>
<protein>
    <submittedName>
        <fullName evidence="3">Glucose 1-dehydrogenase</fullName>
        <ecNumber evidence="3">1.1.1.47</ecNumber>
    </submittedName>
</protein>
<evidence type="ECO:0000256" key="1">
    <source>
        <dbReference type="ARBA" id="ARBA00006484"/>
    </source>
</evidence>
<dbReference type="GO" id="GO:0047936">
    <property type="term" value="F:glucose 1-dehydrogenase [NAD(P)+] activity"/>
    <property type="evidence" value="ECO:0007669"/>
    <property type="project" value="UniProtKB-EC"/>
</dbReference>
<organism evidence="3 4">
    <name type="scientific">Desulfatitalea alkaliphila</name>
    <dbReference type="NCBI Taxonomy" id="2929485"/>
    <lineage>
        <taxon>Bacteria</taxon>
        <taxon>Pseudomonadati</taxon>
        <taxon>Thermodesulfobacteriota</taxon>
        <taxon>Desulfobacteria</taxon>
        <taxon>Desulfobacterales</taxon>
        <taxon>Desulfosarcinaceae</taxon>
        <taxon>Desulfatitalea</taxon>
    </lineage>
</organism>
<comment type="similarity">
    <text evidence="1 2">Belongs to the short-chain dehydrogenases/reductases (SDR) family.</text>
</comment>
<dbReference type="Gene3D" id="3.40.50.720">
    <property type="entry name" value="NAD(P)-binding Rossmann-like Domain"/>
    <property type="match status" value="1"/>
</dbReference>
<dbReference type="InterPro" id="IPR036291">
    <property type="entry name" value="NAD(P)-bd_dom_sf"/>
</dbReference>
<dbReference type="FunFam" id="3.40.50.720:FF:000084">
    <property type="entry name" value="Short-chain dehydrogenase reductase"/>
    <property type="match status" value="1"/>
</dbReference>
<comment type="caution">
    <text evidence="3">The sequence shown here is derived from an EMBL/GenBank/DDBJ whole genome shotgun (WGS) entry which is preliminary data.</text>
</comment>
<dbReference type="Pfam" id="PF00106">
    <property type="entry name" value="adh_short"/>
    <property type="match status" value="1"/>
</dbReference>
<dbReference type="InterPro" id="IPR002347">
    <property type="entry name" value="SDR_fam"/>
</dbReference>
<gene>
    <name evidence="3" type="ORF">MRX98_05545</name>
</gene>
<dbReference type="EMBL" id="JALJRB010000004">
    <property type="protein sequence ID" value="MCJ8500029.1"/>
    <property type="molecule type" value="Genomic_DNA"/>
</dbReference>
<evidence type="ECO:0000256" key="2">
    <source>
        <dbReference type="RuleBase" id="RU000363"/>
    </source>
</evidence>
<name>A0AA41R0L9_9BACT</name>
<keyword evidence="4" id="KW-1185">Reference proteome</keyword>
<dbReference type="Proteomes" id="UP001165427">
    <property type="component" value="Unassembled WGS sequence"/>
</dbReference>
<reference evidence="3" key="1">
    <citation type="submission" date="2022-04" db="EMBL/GenBank/DDBJ databases">
        <title>Desulfatitalea alkaliphila sp. nov., a novel anaerobic sulfate-reducing bacterium isolated from terrestrial mud volcano, Taman Peninsula, Russia.</title>
        <authorList>
            <person name="Khomyakova M.A."/>
            <person name="Merkel A.Y."/>
            <person name="Slobodkin A.I."/>
        </authorList>
    </citation>
    <scope>NUCLEOTIDE SEQUENCE</scope>
    <source>
        <strain evidence="3">M08but</strain>
    </source>
</reference>
<dbReference type="InterPro" id="IPR020904">
    <property type="entry name" value="Sc_DH/Rdtase_CS"/>
</dbReference>
<accession>A0AA41R0L9</accession>
<proteinExistence type="inferred from homology"/>
<dbReference type="NCBIfam" id="NF005559">
    <property type="entry name" value="PRK07231.1"/>
    <property type="match status" value="1"/>
</dbReference>
<sequence>MFDLSWFSLEGKVAVVTGGSRGIGQAIAQGFAKAGATVVVTSRKIDDLEETASRIKAAGGEALAVQAHLGKMPEIARLVDTVMERYGRIDILVNNAGASPAMASVLDAEERLWDTIMNLNMKGLYFLSQAAARIMKEKGGGKIINVASIDGFHPERTVSIYSISKAGVRMITKAFASELASFNIQVNTIAPGPIRTKMMDSHWHDLSPEEKEKAVKATDRLIPMGRIGVPDDIVGAAVYLASSASNYTTGTEIVIDGAVLLAPLIDAPGVPI</sequence>
<evidence type="ECO:0000313" key="4">
    <source>
        <dbReference type="Proteomes" id="UP001165427"/>
    </source>
</evidence>
<keyword evidence="3" id="KW-0560">Oxidoreductase</keyword>
<dbReference type="PROSITE" id="PS00061">
    <property type="entry name" value="ADH_SHORT"/>
    <property type="match status" value="1"/>
</dbReference>
<dbReference type="SUPFAM" id="SSF51735">
    <property type="entry name" value="NAD(P)-binding Rossmann-fold domains"/>
    <property type="match status" value="1"/>
</dbReference>